<sequence>MREQKVWQSLRMAELDSQPKSIQSIYSWYSESKLFVNRRYQRKLVWTQVEKQKLIESVLKRYPVPAVLLAERETGDYEVIDGLQRLHTLVSFIENSFPAIDGKFFDVSQFPTARSRADEGAFEIVSGPDESKLTPKEVSTFLDYSLAVSVMRGATEAEIDDVFSRINTYGHRLSDQERRQAGVQGEFSNLVRELSCELRGDASSDILPLANMPAISIDLPKTKHGYSVVADEVFWVNQGILRSTDLRDSMDEQCIADIAASIVGGQIVDRSKETLDDIYQSDSVESKRISTALDIYGEDRFKIEFKHCVDELLKVCDSGEPKKLRSVLFKKKTTNPFPSAFAVLMIALHEALISGQRKIASYDGVKTALTDLSDRIETSRKSTTPEQRRKNVDTIKGLIDSHLVPGNPLNYGGSHSSTDIDSIIRRSEIELPHYELKQGILRLDDAGTIDENVFSKVVNTICAIANNGRGRSGTILIGVSDNGVDATRVAKLYELSPRKVSARYVVGVSREARKLGESTESYFARWKGAVRNSGLTDPLRESVLSAMDFNDYFGLGVIAITVPEQQQLSFVNGKVFAREGDETVEVTEPQAIVRLAGRF</sequence>
<dbReference type="PANTHER" id="PTHR39639">
    <property type="entry name" value="CHROMOSOME 16, WHOLE GENOME SHOTGUN SEQUENCE"/>
    <property type="match status" value="1"/>
</dbReference>
<dbReference type="Proteomes" id="UP000282084">
    <property type="component" value="Unassembled WGS sequence"/>
</dbReference>
<evidence type="ECO:0000313" key="2">
    <source>
        <dbReference type="EMBL" id="RKT55546.1"/>
    </source>
</evidence>
<proteinExistence type="predicted"/>
<dbReference type="EMBL" id="RBXO01000001">
    <property type="protein sequence ID" value="RKT55546.1"/>
    <property type="molecule type" value="Genomic_DNA"/>
</dbReference>
<dbReference type="Pfam" id="PF03235">
    <property type="entry name" value="GmrSD_N"/>
    <property type="match status" value="1"/>
</dbReference>
<accession>A0A495W1N8</accession>
<gene>
    <name evidence="2" type="ORF">C8E97_4216</name>
</gene>
<dbReference type="InterPro" id="IPR004919">
    <property type="entry name" value="GmrSD_N"/>
</dbReference>
<organism evidence="2 3">
    <name type="scientific">Saccharothrix australiensis</name>
    <dbReference type="NCBI Taxonomy" id="2072"/>
    <lineage>
        <taxon>Bacteria</taxon>
        <taxon>Bacillati</taxon>
        <taxon>Actinomycetota</taxon>
        <taxon>Actinomycetes</taxon>
        <taxon>Pseudonocardiales</taxon>
        <taxon>Pseudonocardiaceae</taxon>
        <taxon>Saccharothrix</taxon>
    </lineage>
</organism>
<feature type="domain" description="GmrSD restriction endonucleases N-terminal" evidence="1">
    <location>
        <begin position="28"/>
        <end position="180"/>
    </location>
</feature>
<keyword evidence="3" id="KW-1185">Reference proteome</keyword>
<evidence type="ECO:0000313" key="3">
    <source>
        <dbReference type="Proteomes" id="UP000282084"/>
    </source>
</evidence>
<dbReference type="PANTHER" id="PTHR39639:SF1">
    <property type="entry name" value="DUF262 DOMAIN-CONTAINING PROTEIN"/>
    <property type="match status" value="1"/>
</dbReference>
<evidence type="ECO:0000259" key="1">
    <source>
        <dbReference type="Pfam" id="PF03235"/>
    </source>
</evidence>
<comment type="caution">
    <text evidence="2">The sequence shown here is derived from an EMBL/GenBank/DDBJ whole genome shotgun (WGS) entry which is preliminary data.</text>
</comment>
<protein>
    <submittedName>
        <fullName evidence="2">Uncharacterized protein DUF262</fullName>
    </submittedName>
</protein>
<dbReference type="InterPro" id="IPR038461">
    <property type="entry name" value="Schlafen_AlbA_2_dom_sf"/>
</dbReference>
<reference evidence="2 3" key="1">
    <citation type="submission" date="2018-10" db="EMBL/GenBank/DDBJ databases">
        <title>Sequencing the genomes of 1000 actinobacteria strains.</title>
        <authorList>
            <person name="Klenk H.-P."/>
        </authorList>
    </citation>
    <scope>NUCLEOTIDE SEQUENCE [LARGE SCALE GENOMIC DNA]</scope>
    <source>
        <strain evidence="2 3">DSM 43800</strain>
    </source>
</reference>
<name>A0A495W1N8_9PSEU</name>
<dbReference type="AlphaFoldDB" id="A0A495W1N8"/>
<dbReference type="Gene3D" id="3.30.950.30">
    <property type="entry name" value="Schlafen, AAA domain"/>
    <property type="match status" value="1"/>
</dbReference>